<dbReference type="InterPro" id="IPR018163">
    <property type="entry name" value="Thr/Ala-tRNA-synth_IIc_edit"/>
</dbReference>
<evidence type="ECO:0000256" key="7">
    <source>
        <dbReference type="ARBA" id="ARBA00022833"/>
    </source>
</evidence>
<dbReference type="Gene3D" id="3.40.50.800">
    <property type="entry name" value="Anticodon-binding domain"/>
    <property type="match status" value="1"/>
</dbReference>
<dbReference type="GO" id="GO:0005737">
    <property type="term" value="C:cytoplasm"/>
    <property type="evidence" value="ECO:0007669"/>
    <property type="project" value="UniProtKB-SubCell"/>
</dbReference>
<evidence type="ECO:0000256" key="10">
    <source>
        <dbReference type="ARBA" id="ARBA00022917"/>
    </source>
</evidence>
<comment type="catalytic activity">
    <reaction evidence="12 13">
        <text>tRNA(Thr) + L-threonine + ATP = L-threonyl-tRNA(Thr) + AMP + diphosphate + H(+)</text>
        <dbReference type="Rhea" id="RHEA:24624"/>
        <dbReference type="Rhea" id="RHEA-COMP:9670"/>
        <dbReference type="Rhea" id="RHEA-COMP:9704"/>
        <dbReference type="ChEBI" id="CHEBI:15378"/>
        <dbReference type="ChEBI" id="CHEBI:30616"/>
        <dbReference type="ChEBI" id="CHEBI:33019"/>
        <dbReference type="ChEBI" id="CHEBI:57926"/>
        <dbReference type="ChEBI" id="CHEBI:78442"/>
        <dbReference type="ChEBI" id="CHEBI:78534"/>
        <dbReference type="ChEBI" id="CHEBI:456215"/>
        <dbReference type="EC" id="6.1.1.3"/>
    </reaction>
</comment>
<keyword evidence="7 13" id="KW-0862">Zinc</keyword>
<evidence type="ECO:0000256" key="12">
    <source>
        <dbReference type="ARBA" id="ARBA00049515"/>
    </source>
</evidence>
<dbReference type="InterPro" id="IPR012947">
    <property type="entry name" value="tRNA_SAD"/>
</dbReference>
<dbReference type="RefSeq" id="WP_136081075.1">
    <property type="nucleotide sequence ID" value="NZ_CAAHFG010000002.1"/>
</dbReference>
<dbReference type="GO" id="GO:0005524">
    <property type="term" value="F:ATP binding"/>
    <property type="evidence" value="ECO:0007669"/>
    <property type="project" value="UniProtKB-UniRule"/>
</dbReference>
<dbReference type="Gene3D" id="3.30.930.10">
    <property type="entry name" value="Bira Bifunctional Protein, Domain 2"/>
    <property type="match status" value="1"/>
</dbReference>
<evidence type="ECO:0000256" key="9">
    <source>
        <dbReference type="ARBA" id="ARBA00022884"/>
    </source>
</evidence>
<dbReference type="GO" id="GO:0006435">
    <property type="term" value="P:threonyl-tRNA aminoacylation"/>
    <property type="evidence" value="ECO:0007669"/>
    <property type="project" value="UniProtKB-UniRule"/>
</dbReference>
<dbReference type="GO" id="GO:0004829">
    <property type="term" value="F:threonine-tRNA ligase activity"/>
    <property type="evidence" value="ECO:0007669"/>
    <property type="project" value="UniProtKB-UniRule"/>
</dbReference>
<dbReference type="GO" id="GO:0000049">
    <property type="term" value="F:tRNA binding"/>
    <property type="evidence" value="ECO:0007669"/>
    <property type="project" value="UniProtKB-KW"/>
</dbReference>
<evidence type="ECO:0000259" key="14">
    <source>
        <dbReference type="PROSITE" id="PS50862"/>
    </source>
</evidence>
<keyword evidence="8 13" id="KW-0067">ATP-binding</keyword>
<comment type="caution">
    <text evidence="13">Lacks conserved residue(s) required for the propagation of feature annotation.</text>
</comment>
<evidence type="ECO:0000256" key="5">
    <source>
        <dbReference type="ARBA" id="ARBA00022723"/>
    </source>
</evidence>
<dbReference type="Pfam" id="PF03129">
    <property type="entry name" value="HGTP_anticodon"/>
    <property type="match status" value="1"/>
</dbReference>
<dbReference type="GO" id="GO:0046872">
    <property type="term" value="F:metal ion binding"/>
    <property type="evidence" value="ECO:0007669"/>
    <property type="project" value="UniProtKB-KW"/>
</dbReference>
<dbReference type="Pfam" id="PF00587">
    <property type="entry name" value="tRNA-synt_2b"/>
    <property type="match status" value="1"/>
</dbReference>
<gene>
    <name evidence="15" type="primary">thrZ</name>
    <name evidence="13" type="synonym">thrS</name>
    <name evidence="15" type="ORF">PDESU_04101</name>
</gene>
<dbReference type="FunFam" id="3.30.980.10:FF:000005">
    <property type="entry name" value="Threonyl-tRNA synthetase, mitochondrial"/>
    <property type="match status" value="1"/>
</dbReference>
<dbReference type="InterPro" id="IPR036621">
    <property type="entry name" value="Anticodon-bd_dom_sf"/>
</dbReference>
<reference evidence="15 16" key="1">
    <citation type="submission" date="2019-04" db="EMBL/GenBank/DDBJ databases">
        <authorList>
            <person name="Van Vliet M D."/>
        </authorList>
    </citation>
    <scope>NUCLEOTIDE SEQUENCE [LARGE SCALE GENOMIC DNA]</scope>
    <source>
        <strain evidence="15 16">F1</strain>
    </source>
</reference>
<dbReference type="InterPro" id="IPR033728">
    <property type="entry name" value="ThrRS_core"/>
</dbReference>
<evidence type="ECO:0000256" key="2">
    <source>
        <dbReference type="ARBA" id="ARBA00022490"/>
    </source>
</evidence>
<evidence type="ECO:0000256" key="11">
    <source>
        <dbReference type="ARBA" id="ARBA00023146"/>
    </source>
</evidence>
<accession>A0A6C2U612</accession>
<dbReference type="SMART" id="SM00863">
    <property type="entry name" value="tRNA_SAD"/>
    <property type="match status" value="1"/>
</dbReference>
<dbReference type="EC" id="6.1.1.3" evidence="13"/>
<dbReference type="CDD" id="cd00860">
    <property type="entry name" value="ThrRS_anticodon"/>
    <property type="match status" value="1"/>
</dbReference>
<feature type="binding site" evidence="13">
    <location>
        <position position="324"/>
    </location>
    <ligand>
        <name>Zn(2+)</name>
        <dbReference type="ChEBI" id="CHEBI:29105"/>
        <note>catalytic</note>
    </ligand>
</feature>
<keyword evidence="9 13" id="KW-0694">RNA-binding</keyword>
<dbReference type="SUPFAM" id="SSF52954">
    <property type="entry name" value="Class II aaRS ABD-related"/>
    <property type="match status" value="1"/>
</dbReference>
<evidence type="ECO:0000256" key="13">
    <source>
        <dbReference type="HAMAP-Rule" id="MF_00184"/>
    </source>
</evidence>
<evidence type="ECO:0000256" key="3">
    <source>
        <dbReference type="ARBA" id="ARBA00022555"/>
    </source>
</evidence>
<evidence type="ECO:0000256" key="6">
    <source>
        <dbReference type="ARBA" id="ARBA00022741"/>
    </source>
</evidence>
<dbReference type="SUPFAM" id="SSF55681">
    <property type="entry name" value="Class II aaRS and biotin synthetases"/>
    <property type="match status" value="1"/>
</dbReference>
<dbReference type="CDD" id="cd00771">
    <property type="entry name" value="ThrRS_core"/>
    <property type="match status" value="1"/>
</dbReference>
<keyword evidence="3 13" id="KW-0820">tRNA-binding</keyword>
<comment type="subunit">
    <text evidence="13">Homodimer.</text>
</comment>
<keyword evidence="2 13" id="KW-0963">Cytoplasm</keyword>
<name>A0A6C2U612_PONDE</name>
<dbReference type="FunFam" id="3.40.50.800:FF:000001">
    <property type="entry name" value="Threonine--tRNA ligase"/>
    <property type="match status" value="1"/>
</dbReference>
<keyword evidence="10 13" id="KW-0648">Protein biosynthesis</keyword>
<keyword evidence="6 13" id="KW-0547">Nucleotide-binding</keyword>
<dbReference type="InterPro" id="IPR045864">
    <property type="entry name" value="aa-tRNA-synth_II/BPL/LPL"/>
</dbReference>
<comment type="subcellular location">
    <subcellularLocation>
        <location evidence="13">Cytoplasm</location>
    </subcellularLocation>
</comment>
<dbReference type="PANTHER" id="PTHR11451">
    <property type="entry name" value="THREONINE-TRNA LIGASE"/>
    <property type="match status" value="1"/>
</dbReference>
<dbReference type="EMBL" id="CAAHFG010000002">
    <property type="protein sequence ID" value="VGO15518.1"/>
    <property type="molecule type" value="Genomic_DNA"/>
</dbReference>
<proteinExistence type="inferred from homology"/>
<comment type="similarity">
    <text evidence="1 13">Belongs to the class-II aminoacyl-tRNA synthetase family.</text>
</comment>
<evidence type="ECO:0000256" key="8">
    <source>
        <dbReference type="ARBA" id="ARBA00022840"/>
    </source>
</evidence>
<dbReference type="SUPFAM" id="SSF55186">
    <property type="entry name" value="ThrRS/AlaRS common domain"/>
    <property type="match status" value="1"/>
</dbReference>
<keyword evidence="16" id="KW-1185">Reference proteome</keyword>
<dbReference type="Gene3D" id="3.30.54.20">
    <property type="match status" value="1"/>
</dbReference>
<dbReference type="PANTHER" id="PTHR11451:SF44">
    <property type="entry name" value="THREONINE--TRNA LIGASE, CHLOROPLASTIC_MITOCHONDRIAL 2"/>
    <property type="match status" value="1"/>
</dbReference>
<feature type="binding site" evidence="13">
    <location>
        <position position="450"/>
    </location>
    <ligand>
        <name>Zn(2+)</name>
        <dbReference type="ChEBI" id="CHEBI:29105"/>
        <note>catalytic</note>
    </ligand>
</feature>
<evidence type="ECO:0000313" key="16">
    <source>
        <dbReference type="Proteomes" id="UP000366872"/>
    </source>
</evidence>
<dbReference type="Gene3D" id="3.30.980.10">
    <property type="entry name" value="Threonyl-trna Synthetase, Chain A, domain 2"/>
    <property type="match status" value="1"/>
</dbReference>
<protein>
    <recommendedName>
        <fullName evidence="13">Threonine--tRNA ligase</fullName>
        <ecNumber evidence="13">6.1.1.3</ecNumber>
    </recommendedName>
    <alternativeName>
        <fullName evidence="13">Threonyl-tRNA synthetase</fullName>
        <shortName evidence="13">ThrRS</shortName>
    </alternativeName>
</protein>
<dbReference type="PROSITE" id="PS50862">
    <property type="entry name" value="AA_TRNA_LIGASE_II"/>
    <property type="match status" value="1"/>
</dbReference>
<dbReference type="AlphaFoldDB" id="A0A6C2U612"/>
<dbReference type="InterPro" id="IPR002314">
    <property type="entry name" value="aa-tRNA-synt_IIb"/>
</dbReference>
<evidence type="ECO:0000256" key="1">
    <source>
        <dbReference type="ARBA" id="ARBA00008226"/>
    </source>
</evidence>
<comment type="cofactor">
    <cofactor evidence="13">
        <name>Zn(2+)</name>
        <dbReference type="ChEBI" id="CHEBI:29105"/>
    </cofactor>
    <text evidence="13">Binds 1 zinc ion per subunit.</text>
</comment>
<feature type="domain" description="Aminoacyl-transfer RNA synthetases class-II family profile" evidence="14">
    <location>
        <begin position="180"/>
        <end position="473"/>
    </location>
</feature>
<feature type="binding site" evidence="13">
    <location>
        <position position="273"/>
    </location>
    <ligand>
        <name>Zn(2+)</name>
        <dbReference type="ChEBI" id="CHEBI:29105"/>
        <note>catalytic</note>
    </ligand>
</feature>
<dbReference type="FunFam" id="3.30.930.10:FF:000002">
    <property type="entry name" value="Threonine--tRNA ligase"/>
    <property type="match status" value="1"/>
</dbReference>
<sequence>MKNETNDLDRLRHSTAHVMAAAVCRLFNDVQLDIGPSTDDGFYYDFDLEARITPDDFERIEAEMQKIVDEDLPFECMTVSRDEAKELLKDQKYKLERLADIPEGDAITFYTCGEFMDLCRGPHVESTGKLRAFQIMNIAGSYYRGHETNPMLQRLYGTAFTNPKQLRLYLKQIEEAQKRDHRKLAKELDLFSISENVGPGLVNWHPKGGRIRSTIEDFWKKEHFKNGYDIVYTPHIGKANLWETSGHLDFYREGMFAAMDVDGQEYFTKPMNCPFHVEIYKSGLRSYRELPLRWAELGTVYRYEKAGTLHGLFRVRGFTQDDAHIFCTTGQIEDEVKEVIRFCNFIWKTFGFTEVKAYLSTRPEKAVGEPERWDQATKSLEAAIKAEGLPYEVDEGGGAFYGPKIDLKVKDAIGREWQTSTIQFDFNLPERFDLKYIGDDGEAHRPYMVHRALFGSMERFFGILTEHYAGGFPVWLAPEQVRVLPLSDDQLDYADEVLSALRGAEIRATVDKKQGKLNGKVKNAQLDKVPYMLIIGKQEQENGQVAVRHRLQGMKGECSLEEFIAQLKQEELDKKTVDMEVSD</sequence>
<keyword evidence="4 13" id="KW-0436">Ligase</keyword>
<dbReference type="InterPro" id="IPR002320">
    <property type="entry name" value="Thr-tRNA-ligase_IIa"/>
</dbReference>
<evidence type="ECO:0000313" key="15">
    <source>
        <dbReference type="EMBL" id="VGO15518.1"/>
    </source>
</evidence>
<dbReference type="Proteomes" id="UP000366872">
    <property type="component" value="Unassembled WGS sequence"/>
</dbReference>
<keyword evidence="11 13" id="KW-0030">Aminoacyl-tRNA synthetase</keyword>
<dbReference type="Pfam" id="PF07973">
    <property type="entry name" value="tRNA_SAD"/>
    <property type="match status" value="1"/>
</dbReference>
<dbReference type="InterPro" id="IPR004154">
    <property type="entry name" value="Anticodon-bd"/>
</dbReference>
<dbReference type="InterPro" id="IPR006195">
    <property type="entry name" value="aa-tRNA-synth_II"/>
</dbReference>
<evidence type="ECO:0000256" key="4">
    <source>
        <dbReference type="ARBA" id="ARBA00022598"/>
    </source>
</evidence>
<dbReference type="HAMAP" id="MF_00184">
    <property type="entry name" value="Thr_tRNA_synth"/>
    <property type="match status" value="1"/>
</dbReference>
<organism evidence="15 16">
    <name type="scientific">Pontiella desulfatans</name>
    <dbReference type="NCBI Taxonomy" id="2750659"/>
    <lineage>
        <taxon>Bacteria</taxon>
        <taxon>Pseudomonadati</taxon>
        <taxon>Kiritimatiellota</taxon>
        <taxon>Kiritimatiellia</taxon>
        <taxon>Kiritimatiellales</taxon>
        <taxon>Pontiellaceae</taxon>
        <taxon>Pontiella</taxon>
    </lineage>
</organism>
<keyword evidence="5 13" id="KW-0479">Metal-binding</keyword>
<dbReference type="NCBIfam" id="TIGR00418">
    <property type="entry name" value="thrS"/>
    <property type="match status" value="1"/>
</dbReference>
<dbReference type="PRINTS" id="PR01047">
    <property type="entry name" value="TRNASYNTHTHR"/>
</dbReference>
<dbReference type="InterPro" id="IPR047246">
    <property type="entry name" value="ThrRS_anticodon"/>
</dbReference>